<dbReference type="AlphaFoldDB" id="A0A9X4BIY0"/>
<dbReference type="InterPro" id="IPR009576">
    <property type="entry name" value="Biofilm_formation_YgiB"/>
</dbReference>
<feature type="compositionally biased region" description="Low complexity" evidence="1">
    <location>
        <begin position="162"/>
        <end position="174"/>
    </location>
</feature>
<evidence type="ECO:0000256" key="2">
    <source>
        <dbReference type="SAM" id="SignalP"/>
    </source>
</evidence>
<reference evidence="3" key="1">
    <citation type="submission" date="2023-02" db="EMBL/GenBank/DDBJ databases">
        <title>Tahibacter soli sp. nov. isolated from soil.</title>
        <authorList>
            <person name="Baek J.H."/>
            <person name="Lee J.K."/>
            <person name="Choi D.G."/>
            <person name="Jeon C.O."/>
        </authorList>
    </citation>
    <scope>NUCLEOTIDE SEQUENCE</scope>
    <source>
        <strain evidence="3">BL</strain>
    </source>
</reference>
<keyword evidence="4" id="KW-1185">Reference proteome</keyword>
<dbReference type="PROSITE" id="PS51257">
    <property type="entry name" value="PROKAR_LIPOPROTEIN"/>
    <property type="match status" value="1"/>
</dbReference>
<dbReference type="Proteomes" id="UP001139971">
    <property type="component" value="Unassembled WGS sequence"/>
</dbReference>
<dbReference type="EMBL" id="JAOVZO020000003">
    <property type="protein sequence ID" value="MDC8011594.1"/>
    <property type="molecule type" value="Genomic_DNA"/>
</dbReference>
<accession>A0A9X4BIY0</accession>
<dbReference type="RefSeq" id="WP_263542810.1">
    <property type="nucleotide sequence ID" value="NZ_JAOVZO020000003.1"/>
</dbReference>
<evidence type="ECO:0000256" key="1">
    <source>
        <dbReference type="SAM" id="MobiDB-lite"/>
    </source>
</evidence>
<organism evidence="3 4">
    <name type="scientific">Tahibacter soli</name>
    <dbReference type="NCBI Taxonomy" id="2983605"/>
    <lineage>
        <taxon>Bacteria</taxon>
        <taxon>Pseudomonadati</taxon>
        <taxon>Pseudomonadota</taxon>
        <taxon>Gammaproteobacteria</taxon>
        <taxon>Lysobacterales</taxon>
        <taxon>Rhodanobacteraceae</taxon>
        <taxon>Tahibacter</taxon>
    </lineage>
</organism>
<evidence type="ECO:0000313" key="4">
    <source>
        <dbReference type="Proteomes" id="UP001139971"/>
    </source>
</evidence>
<dbReference type="Pfam" id="PF06693">
    <property type="entry name" value="DUF1190"/>
    <property type="match status" value="1"/>
</dbReference>
<evidence type="ECO:0000313" key="3">
    <source>
        <dbReference type="EMBL" id="MDC8011594.1"/>
    </source>
</evidence>
<feature type="signal peptide" evidence="2">
    <location>
        <begin position="1"/>
        <end position="20"/>
    </location>
</feature>
<feature type="chain" id="PRO_5040815567" evidence="2">
    <location>
        <begin position="21"/>
        <end position="186"/>
    </location>
</feature>
<feature type="compositionally biased region" description="Gly residues" evidence="1">
    <location>
        <begin position="175"/>
        <end position="186"/>
    </location>
</feature>
<protein>
    <submittedName>
        <fullName evidence="3">DUF1190 domain-containing protein</fullName>
    </submittedName>
</protein>
<proteinExistence type="predicted"/>
<comment type="caution">
    <text evidence="3">The sequence shown here is derived from an EMBL/GenBank/DDBJ whole genome shotgun (WGS) entry which is preliminary data.</text>
</comment>
<keyword evidence="2" id="KW-0732">Signal</keyword>
<feature type="region of interest" description="Disordered" evidence="1">
    <location>
        <begin position="135"/>
        <end position="186"/>
    </location>
</feature>
<name>A0A9X4BIY0_9GAMM</name>
<sequence>MKRSHTVRLLLMGAAPIVLTACESEEPVSLYKDVAECVASAKLTQDQCDAAFNHAKSEHERVAPRYTSQKDCETDFGASGCQTINHGAGIQYIPLMAAYALGYYAGRPNYYQSQPLYYSNVGWSGGGGGYLNSGGQQVARTTGDSRVARSAMEAPTRAVTMSRSGFGSSASARGSWGGGGGKSSGS</sequence>
<gene>
    <name evidence="3" type="ORF">OD750_003435</name>
</gene>